<protein>
    <submittedName>
        <fullName evidence="2">Uncharacterized protein</fullName>
    </submittedName>
</protein>
<dbReference type="Proteomes" id="UP001165580">
    <property type="component" value="Unassembled WGS sequence"/>
</dbReference>
<evidence type="ECO:0000256" key="1">
    <source>
        <dbReference type="SAM" id="MobiDB-lite"/>
    </source>
</evidence>
<comment type="caution">
    <text evidence="2">The sequence shown here is derived from an EMBL/GenBank/DDBJ whole genome shotgun (WGS) entry which is preliminary data.</text>
</comment>
<keyword evidence="3" id="KW-1185">Reference proteome</keyword>
<sequence>MSLEALDQQIEAVRARAKSLQKTIGDDQKAIENNPNLSPEGRKADLAEMKEAARSRMASIRAEENKLATDRRDSLRRTVMGTVGYDSSSIISYRDAQDRAAKLADRDDAARVMERALTSGDKALASAVAEVALDRGYRDVYNSYASANPAIAEAAKDLAVMEHYFTSGGMARALAYMV</sequence>
<dbReference type="RefSeq" id="WP_259486622.1">
    <property type="nucleotide sequence ID" value="NZ_JANTEZ010000004.1"/>
</dbReference>
<dbReference type="EMBL" id="JANTEZ010000004">
    <property type="protein sequence ID" value="MCS5715110.1"/>
    <property type="molecule type" value="Genomic_DNA"/>
</dbReference>
<organism evidence="2 3">
    <name type="scientific">Herbiconiux gentiana</name>
    <dbReference type="NCBI Taxonomy" id="2970912"/>
    <lineage>
        <taxon>Bacteria</taxon>
        <taxon>Bacillati</taxon>
        <taxon>Actinomycetota</taxon>
        <taxon>Actinomycetes</taxon>
        <taxon>Micrococcales</taxon>
        <taxon>Microbacteriaceae</taxon>
        <taxon>Herbiconiux</taxon>
    </lineage>
</organism>
<gene>
    <name evidence="2" type="ORF">NVV95_11160</name>
</gene>
<evidence type="ECO:0000313" key="3">
    <source>
        <dbReference type="Proteomes" id="UP001165580"/>
    </source>
</evidence>
<proteinExistence type="predicted"/>
<evidence type="ECO:0000313" key="2">
    <source>
        <dbReference type="EMBL" id="MCS5715110.1"/>
    </source>
</evidence>
<reference evidence="2" key="1">
    <citation type="submission" date="2022-08" db="EMBL/GenBank/DDBJ databases">
        <authorList>
            <person name="Deng Y."/>
            <person name="Han X.-F."/>
            <person name="Zhang Y.-Q."/>
        </authorList>
    </citation>
    <scope>NUCLEOTIDE SEQUENCE</scope>
    <source>
        <strain evidence="2">CPCC 205716</strain>
    </source>
</reference>
<name>A0ABT2GIL4_9MICO</name>
<accession>A0ABT2GIL4</accession>
<feature type="region of interest" description="Disordered" evidence="1">
    <location>
        <begin position="22"/>
        <end position="42"/>
    </location>
</feature>